<reference evidence="3" key="1">
    <citation type="submission" date="2021-03" db="EMBL/GenBank/DDBJ databases">
        <title>Antimicrobial resistance genes in bacteria isolated from Japanese honey, and their potential for conferring macrolide and lincosamide resistance in the American foulbrood pathogen Paenibacillus larvae.</title>
        <authorList>
            <person name="Okamoto M."/>
            <person name="Kumagai M."/>
            <person name="Kanamori H."/>
            <person name="Takamatsu D."/>
        </authorList>
    </citation>
    <scope>NUCLEOTIDE SEQUENCE</scope>
    <source>
        <strain evidence="3">J40TS1</strain>
    </source>
</reference>
<name>A0A919YVP9_9BACL</name>
<feature type="transmembrane region" description="Helical" evidence="1">
    <location>
        <begin position="14"/>
        <end position="37"/>
    </location>
</feature>
<dbReference type="InterPro" id="IPR006976">
    <property type="entry name" value="VanZ-like"/>
</dbReference>
<keyword evidence="1" id="KW-0472">Membrane</keyword>
<sequence length="179" mass="20620">MDQLIQYWRIYKDLIPMVIVGFLIVVLVFSIILFFRVKKKQTDSFKRTALDFLISLNVISICFITLYPTGIKENHFMDFSFSINSMKTQGIESIINVLLFLPLAYCCSFRIKSKNKYYIILCLAIFSILIEAFQYVLPIGRIATLNDIVLNSVGAAIGVIIAKLYTMVINKQHDDIRSR</sequence>
<feature type="transmembrane region" description="Helical" evidence="1">
    <location>
        <begin position="88"/>
        <end position="105"/>
    </location>
</feature>
<evidence type="ECO:0000259" key="2">
    <source>
        <dbReference type="Pfam" id="PF04892"/>
    </source>
</evidence>
<keyword evidence="1" id="KW-1133">Transmembrane helix</keyword>
<evidence type="ECO:0000256" key="1">
    <source>
        <dbReference type="SAM" id="Phobius"/>
    </source>
</evidence>
<feature type="transmembrane region" description="Helical" evidence="1">
    <location>
        <begin position="148"/>
        <end position="169"/>
    </location>
</feature>
<dbReference type="AlphaFoldDB" id="A0A919YVP9"/>
<evidence type="ECO:0000313" key="3">
    <source>
        <dbReference type="EMBL" id="GIP18116.1"/>
    </source>
</evidence>
<dbReference type="Pfam" id="PF04892">
    <property type="entry name" value="VanZ"/>
    <property type="match status" value="1"/>
</dbReference>
<protein>
    <recommendedName>
        <fullName evidence="2">VanZ-like domain-containing protein</fullName>
    </recommendedName>
</protein>
<feature type="domain" description="VanZ-like" evidence="2">
    <location>
        <begin position="22"/>
        <end position="164"/>
    </location>
</feature>
<dbReference type="Proteomes" id="UP000683139">
    <property type="component" value="Unassembled WGS sequence"/>
</dbReference>
<evidence type="ECO:0000313" key="4">
    <source>
        <dbReference type="Proteomes" id="UP000683139"/>
    </source>
</evidence>
<feature type="transmembrane region" description="Helical" evidence="1">
    <location>
        <begin position="49"/>
        <end position="68"/>
    </location>
</feature>
<proteinExistence type="predicted"/>
<keyword evidence="4" id="KW-1185">Reference proteome</keyword>
<organism evidence="3 4">
    <name type="scientific">Paenibacillus montaniterrae</name>
    <dbReference type="NCBI Taxonomy" id="429341"/>
    <lineage>
        <taxon>Bacteria</taxon>
        <taxon>Bacillati</taxon>
        <taxon>Bacillota</taxon>
        <taxon>Bacilli</taxon>
        <taxon>Bacillales</taxon>
        <taxon>Paenibacillaceae</taxon>
        <taxon>Paenibacillus</taxon>
    </lineage>
</organism>
<keyword evidence="1" id="KW-0812">Transmembrane</keyword>
<feature type="transmembrane region" description="Helical" evidence="1">
    <location>
        <begin position="117"/>
        <end position="136"/>
    </location>
</feature>
<comment type="caution">
    <text evidence="3">The sequence shown here is derived from an EMBL/GenBank/DDBJ whole genome shotgun (WGS) entry which is preliminary data.</text>
</comment>
<dbReference type="EMBL" id="BOSE01000007">
    <property type="protein sequence ID" value="GIP18116.1"/>
    <property type="molecule type" value="Genomic_DNA"/>
</dbReference>
<dbReference type="RefSeq" id="WP_213518130.1">
    <property type="nucleotide sequence ID" value="NZ_BOSE01000007.1"/>
</dbReference>
<accession>A0A919YVP9</accession>
<gene>
    <name evidence="3" type="ORF">J40TS1_37580</name>
</gene>